<dbReference type="InterPro" id="IPR035994">
    <property type="entry name" value="Nucleoside_phosphorylase_sf"/>
</dbReference>
<keyword evidence="4" id="KW-1185">Reference proteome</keyword>
<evidence type="ECO:0000313" key="3">
    <source>
        <dbReference type="EMBL" id="QDZ22994.1"/>
    </source>
</evidence>
<dbReference type="Gene3D" id="3.40.50.1580">
    <property type="entry name" value="Nucleoside phosphorylase domain"/>
    <property type="match status" value="1"/>
</dbReference>
<dbReference type="STRING" id="1764295.A0A5B8MT80"/>
<accession>A0A5B8MT80</accession>
<dbReference type="OrthoDB" id="1153057at2759"/>
<dbReference type="PANTHER" id="PTHR46994:SF1">
    <property type="entry name" value="5'-METHYLTHIOADENOSINE NUCLEOSIDASE"/>
    <property type="match status" value="1"/>
</dbReference>
<dbReference type="GO" id="GO:0008930">
    <property type="term" value="F:methylthioadenosine nucleosidase activity"/>
    <property type="evidence" value="ECO:0007669"/>
    <property type="project" value="InterPro"/>
</dbReference>
<sequence length="242" mass="26088">MTKTVVIVMAMEAEAKPFVEHLQLKKDETIFLKGFKAECYAGSLDTTKVYLILNGKCHKYNVDIVGTVGGAVTTFAAIQALHPDVIINAGTCGGFKAMGGEVGSIYLCTRFLNHDRRIAIPGFDAFGVGELKTVDLNQGLLDHVGAKNGVVSTGNSLDMVKEDEHYIKLHKATCKDMEGAAVAYICDQLGVPMFALKSVTDIVDGEHPTPEEFLKNLGTAAKCLQEALPKVLSYISQNSFEA</sequence>
<dbReference type="InterPro" id="IPR000845">
    <property type="entry name" value="Nucleoside_phosphorylase_d"/>
</dbReference>
<gene>
    <name evidence="3" type="ORF">A3770_09p55120</name>
    <name evidence="2" type="ORF">CPRI1469_LOCUS8062</name>
</gene>
<reference evidence="2" key="2">
    <citation type="submission" date="2021-01" db="EMBL/GenBank/DDBJ databases">
        <authorList>
            <person name="Corre E."/>
            <person name="Pelletier E."/>
            <person name="Niang G."/>
            <person name="Scheremetjew M."/>
            <person name="Finn R."/>
            <person name="Kale V."/>
            <person name="Holt S."/>
            <person name="Cochrane G."/>
            <person name="Meng A."/>
            <person name="Brown T."/>
            <person name="Cohen L."/>
        </authorList>
    </citation>
    <scope>NUCLEOTIDE SEQUENCE</scope>
    <source>
        <strain evidence="2">CCMP1205</strain>
    </source>
</reference>
<dbReference type="AlphaFoldDB" id="A0A5B8MT80"/>
<dbReference type="CDD" id="cd09008">
    <property type="entry name" value="MTAN"/>
    <property type="match status" value="1"/>
</dbReference>
<proteinExistence type="predicted"/>
<name>A0A5B8MT80_9CHLO</name>
<protein>
    <submittedName>
        <fullName evidence="3">Nucleoside phosphorylase</fullName>
    </submittedName>
</protein>
<dbReference type="SUPFAM" id="SSF53167">
    <property type="entry name" value="Purine and uridine phosphorylases"/>
    <property type="match status" value="1"/>
</dbReference>
<dbReference type="GO" id="GO:0019509">
    <property type="term" value="P:L-methionine salvage from methylthioadenosine"/>
    <property type="evidence" value="ECO:0007669"/>
    <property type="project" value="InterPro"/>
</dbReference>
<evidence type="ECO:0000259" key="1">
    <source>
        <dbReference type="Pfam" id="PF01048"/>
    </source>
</evidence>
<dbReference type="EMBL" id="HBHL01012312">
    <property type="protein sequence ID" value="CAD9719196.1"/>
    <property type="molecule type" value="Transcribed_RNA"/>
</dbReference>
<reference evidence="3 4" key="1">
    <citation type="submission" date="2018-07" db="EMBL/GenBank/DDBJ databases">
        <title>The complete nuclear genome of the prasinophyte Chloropicon primus (CCMP1205).</title>
        <authorList>
            <person name="Pombert J.-F."/>
            <person name="Otis C."/>
            <person name="Turmel M."/>
            <person name="Lemieux C."/>
        </authorList>
    </citation>
    <scope>NUCLEOTIDE SEQUENCE [LARGE SCALE GENOMIC DNA]</scope>
    <source>
        <strain evidence="3 4">CCMP1205</strain>
    </source>
</reference>
<dbReference type="GO" id="GO:0009116">
    <property type="term" value="P:nucleoside metabolic process"/>
    <property type="evidence" value="ECO:0007669"/>
    <property type="project" value="InterPro"/>
</dbReference>
<evidence type="ECO:0000313" key="2">
    <source>
        <dbReference type="EMBL" id="CAD9719196.1"/>
    </source>
</evidence>
<dbReference type="EMBL" id="CP031042">
    <property type="protein sequence ID" value="QDZ22994.1"/>
    <property type="molecule type" value="Genomic_DNA"/>
</dbReference>
<dbReference type="Pfam" id="PF01048">
    <property type="entry name" value="PNP_UDP_1"/>
    <property type="match status" value="1"/>
</dbReference>
<dbReference type="Proteomes" id="UP000316726">
    <property type="component" value="Chromosome 9"/>
</dbReference>
<dbReference type="InterPro" id="IPR044580">
    <property type="entry name" value="MTAN"/>
</dbReference>
<organism evidence="3 4">
    <name type="scientific">Chloropicon primus</name>
    <dbReference type="NCBI Taxonomy" id="1764295"/>
    <lineage>
        <taxon>Eukaryota</taxon>
        <taxon>Viridiplantae</taxon>
        <taxon>Chlorophyta</taxon>
        <taxon>Chloropicophyceae</taxon>
        <taxon>Chloropicales</taxon>
        <taxon>Chloropicaceae</taxon>
        <taxon>Chloropicon</taxon>
    </lineage>
</organism>
<feature type="domain" description="Nucleoside phosphorylase" evidence="1">
    <location>
        <begin position="4"/>
        <end position="232"/>
    </location>
</feature>
<evidence type="ECO:0000313" key="4">
    <source>
        <dbReference type="Proteomes" id="UP000316726"/>
    </source>
</evidence>
<dbReference type="PANTHER" id="PTHR46994">
    <property type="entry name" value="5'-METHYLTHIOADENOSINE/S-ADENOSYLHOMOCYSTEINE NUCLEOSIDASE 1"/>
    <property type="match status" value="1"/>
</dbReference>